<dbReference type="RefSeq" id="WP_116222297.1">
    <property type="nucleotide sequence ID" value="NZ_CP038197.1"/>
</dbReference>
<gene>
    <name evidence="2" type="ORF">BDD41_3107</name>
</gene>
<feature type="region of interest" description="Disordered" evidence="1">
    <location>
        <begin position="1"/>
        <end position="30"/>
    </location>
</feature>
<reference evidence="2 3" key="1">
    <citation type="submission" date="2018-08" db="EMBL/GenBank/DDBJ databases">
        <title>Genomic Encyclopedia of Archaeal and Bacterial Type Strains, Phase II (KMG-II): from individual species to whole genera.</title>
        <authorList>
            <person name="Goeker M."/>
        </authorList>
    </citation>
    <scope>NUCLEOTIDE SEQUENCE [LARGE SCALE GENOMIC DNA]</scope>
    <source>
        <strain evidence="2 3">DSM 17099</strain>
    </source>
</reference>
<dbReference type="EMBL" id="QTUJ01000002">
    <property type="protein sequence ID" value="REF70375.1"/>
    <property type="molecule type" value="Genomic_DNA"/>
</dbReference>
<organism evidence="2 3">
    <name type="scientific">Paracoccus versutus</name>
    <name type="common">Thiobacillus versutus</name>
    <dbReference type="NCBI Taxonomy" id="34007"/>
    <lineage>
        <taxon>Bacteria</taxon>
        <taxon>Pseudomonadati</taxon>
        <taxon>Pseudomonadota</taxon>
        <taxon>Alphaproteobacteria</taxon>
        <taxon>Rhodobacterales</taxon>
        <taxon>Paracoccaceae</taxon>
        <taxon>Paracoccus</taxon>
    </lineage>
</organism>
<dbReference type="AlphaFoldDB" id="A0A3D9XIZ5"/>
<evidence type="ECO:0000313" key="3">
    <source>
        <dbReference type="Proteomes" id="UP000256941"/>
    </source>
</evidence>
<sequence length="100" mass="11354">MAFQFEPYRIPPHSGSEDISDVWAEETDPENERGECCEAFFDDEVSGYGCHSALIAIRVTGGLGDDMWSVNLPRDMAMKLLNPMTVTRLERLRADRLDEE</sequence>
<protein>
    <submittedName>
        <fullName evidence="2">Uncharacterized protein</fullName>
    </submittedName>
</protein>
<comment type="caution">
    <text evidence="2">The sequence shown here is derived from an EMBL/GenBank/DDBJ whole genome shotgun (WGS) entry which is preliminary data.</text>
</comment>
<accession>A0A3D9XIZ5</accession>
<proteinExistence type="predicted"/>
<feature type="compositionally biased region" description="Acidic residues" evidence="1">
    <location>
        <begin position="18"/>
        <end position="29"/>
    </location>
</feature>
<evidence type="ECO:0000256" key="1">
    <source>
        <dbReference type="SAM" id="MobiDB-lite"/>
    </source>
</evidence>
<evidence type="ECO:0000313" key="2">
    <source>
        <dbReference type="EMBL" id="REF70375.1"/>
    </source>
</evidence>
<dbReference type="Proteomes" id="UP000256941">
    <property type="component" value="Unassembled WGS sequence"/>
</dbReference>
<name>A0A3D9XIZ5_PARVE</name>